<name>A0ABN9PWR6_9DINO</name>
<proteinExistence type="predicted"/>
<evidence type="ECO:0000313" key="1">
    <source>
        <dbReference type="EMBL" id="CAK0796508.1"/>
    </source>
</evidence>
<dbReference type="EMBL" id="CAUYUJ010001559">
    <property type="protein sequence ID" value="CAK0796508.1"/>
    <property type="molecule type" value="Genomic_DNA"/>
</dbReference>
<accession>A0ABN9PWR6</accession>
<comment type="caution">
    <text evidence="1">The sequence shown here is derived from an EMBL/GenBank/DDBJ whole genome shotgun (WGS) entry which is preliminary data.</text>
</comment>
<keyword evidence="2" id="KW-1185">Reference proteome</keyword>
<organism evidence="1 2">
    <name type="scientific">Prorocentrum cordatum</name>
    <dbReference type="NCBI Taxonomy" id="2364126"/>
    <lineage>
        <taxon>Eukaryota</taxon>
        <taxon>Sar</taxon>
        <taxon>Alveolata</taxon>
        <taxon>Dinophyceae</taxon>
        <taxon>Prorocentrales</taxon>
        <taxon>Prorocentraceae</taxon>
        <taxon>Prorocentrum</taxon>
    </lineage>
</organism>
<protein>
    <submittedName>
        <fullName evidence="1">Uncharacterized protein</fullName>
    </submittedName>
</protein>
<feature type="non-terminal residue" evidence="1">
    <location>
        <position position="200"/>
    </location>
</feature>
<evidence type="ECO:0000313" key="2">
    <source>
        <dbReference type="Proteomes" id="UP001189429"/>
    </source>
</evidence>
<sequence length="200" mass="21045">MSERRRAQVDQAIASLNDRVAAVESTQASMGRRLDAALKSTSVVCEGFERCGTEWAAKAPGGQWRELKAAWGQAVAGDLRAQLGIGPDDAAVPEPALNAPVAHAVAVVGAALSMPGVISGLFAQTRWSEADGAHVPVPNTYKMVLEPCLESLQVQSALRVLDHPLRRKAGLAVAGVAPAPLAAGQPPPRRVLMYTERTRA</sequence>
<dbReference type="Proteomes" id="UP001189429">
    <property type="component" value="Unassembled WGS sequence"/>
</dbReference>
<gene>
    <name evidence="1" type="ORF">PCOR1329_LOCUS5879</name>
</gene>
<reference evidence="1" key="1">
    <citation type="submission" date="2023-10" db="EMBL/GenBank/DDBJ databases">
        <authorList>
            <person name="Chen Y."/>
            <person name="Shah S."/>
            <person name="Dougan E. K."/>
            <person name="Thang M."/>
            <person name="Chan C."/>
        </authorList>
    </citation>
    <scope>NUCLEOTIDE SEQUENCE [LARGE SCALE GENOMIC DNA]</scope>
</reference>